<proteinExistence type="predicted"/>
<evidence type="ECO:0000313" key="1">
    <source>
        <dbReference type="EMBL" id="TXB65846.1"/>
    </source>
</evidence>
<dbReference type="Proteomes" id="UP000321721">
    <property type="component" value="Unassembled WGS sequence"/>
</dbReference>
<accession>A0A5C6RTP2</accession>
<organism evidence="1 2">
    <name type="scientific">Vicingus serpentipes</name>
    <dbReference type="NCBI Taxonomy" id="1926625"/>
    <lineage>
        <taxon>Bacteria</taxon>
        <taxon>Pseudomonadati</taxon>
        <taxon>Bacteroidota</taxon>
        <taxon>Flavobacteriia</taxon>
        <taxon>Flavobacteriales</taxon>
        <taxon>Vicingaceae</taxon>
        <taxon>Vicingus</taxon>
    </lineage>
</organism>
<name>A0A5C6RTP2_9FLAO</name>
<dbReference type="EMBL" id="VOOS01000002">
    <property type="protein sequence ID" value="TXB65846.1"/>
    <property type="molecule type" value="Genomic_DNA"/>
</dbReference>
<protein>
    <submittedName>
        <fullName evidence="1">Uncharacterized protein</fullName>
    </submittedName>
</protein>
<comment type="caution">
    <text evidence="1">The sequence shown here is derived from an EMBL/GenBank/DDBJ whole genome shotgun (WGS) entry which is preliminary data.</text>
</comment>
<sequence>MSKKINLILNEGETLLNTSKASLNKALPFIANTIFSSAKFVATGIPSHSKRKKIDRSLLEIYLSLTNKRLLIWKTTWYGQPKELWLSIDLNQIKKVELKFTKIFWELPSIKIELYSGEKINFWSAKIYKRRTTNLITKLKELISNS</sequence>
<dbReference type="AlphaFoldDB" id="A0A5C6RTP2"/>
<dbReference type="RefSeq" id="WP_147099084.1">
    <property type="nucleotide sequence ID" value="NZ_VOOS01000002.1"/>
</dbReference>
<gene>
    <name evidence="1" type="ORF">FRY74_04565</name>
</gene>
<reference evidence="1 2" key="1">
    <citation type="submission" date="2019-08" db="EMBL/GenBank/DDBJ databases">
        <title>Genome of Vicingus serpentipes NCIMB 15042.</title>
        <authorList>
            <person name="Bowman J.P."/>
        </authorList>
    </citation>
    <scope>NUCLEOTIDE SEQUENCE [LARGE SCALE GENOMIC DNA]</scope>
    <source>
        <strain evidence="1 2">NCIMB 15042</strain>
    </source>
</reference>
<keyword evidence="2" id="KW-1185">Reference proteome</keyword>
<evidence type="ECO:0000313" key="2">
    <source>
        <dbReference type="Proteomes" id="UP000321721"/>
    </source>
</evidence>